<evidence type="ECO:0000313" key="17">
    <source>
        <dbReference type="EMBL" id="AXN02282.1"/>
    </source>
</evidence>
<dbReference type="SUPFAM" id="SSF54919">
    <property type="entry name" value="Nucleoside diphosphate kinase, NDK"/>
    <property type="match status" value="1"/>
</dbReference>
<dbReference type="InterPro" id="IPR023005">
    <property type="entry name" value="Nucleoside_diP_kinase_AS"/>
</dbReference>
<dbReference type="InterPro" id="IPR001564">
    <property type="entry name" value="Nucleoside_diP_kinase"/>
</dbReference>
<dbReference type="InterPro" id="IPR034907">
    <property type="entry name" value="NDK-like_dom"/>
</dbReference>
<comment type="cofactor">
    <cofactor evidence="1 12">
        <name>Mg(2+)</name>
        <dbReference type="ChEBI" id="CHEBI:18420"/>
    </cofactor>
</comment>
<dbReference type="KEGG" id="ppet:C9I82_318"/>
<feature type="binding site" evidence="12 13">
    <location>
        <position position="116"/>
    </location>
    <ligand>
        <name>ATP</name>
        <dbReference type="ChEBI" id="CHEBI:30616"/>
    </ligand>
</feature>
<dbReference type="FunFam" id="3.30.70.141:FF:000017">
    <property type="entry name" value="Nucleoside diphosphate kinase"/>
    <property type="match status" value="1"/>
</dbReference>
<accession>A0A346DZX7</accession>
<evidence type="ECO:0000256" key="10">
    <source>
        <dbReference type="ARBA" id="ARBA00022842"/>
    </source>
</evidence>
<gene>
    <name evidence="12" type="primary">ndk</name>
    <name evidence="17" type="ORF">C9I82_318</name>
</gene>
<evidence type="ECO:0000256" key="7">
    <source>
        <dbReference type="ARBA" id="ARBA00022741"/>
    </source>
</evidence>
<keyword evidence="8 12" id="KW-0418">Kinase</keyword>
<keyword evidence="7 12" id="KW-0547">Nucleotide-binding</keyword>
<feature type="active site" description="Pros-phosphohistidine intermediate" evidence="12 13">
    <location>
        <position position="119"/>
    </location>
</feature>
<dbReference type="GO" id="GO:0005524">
    <property type="term" value="F:ATP binding"/>
    <property type="evidence" value="ECO:0007669"/>
    <property type="project" value="UniProtKB-UniRule"/>
</dbReference>
<dbReference type="PROSITE" id="PS00469">
    <property type="entry name" value="NDPK"/>
    <property type="match status" value="1"/>
</dbReference>
<feature type="binding site" evidence="12 13">
    <location>
        <position position="13"/>
    </location>
    <ligand>
        <name>ATP</name>
        <dbReference type="ChEBI" id="CHEBI:30616"/>
    </ligand>
</feature>
<evidence type="ECO:0000256" key="8">
    <source>
        <dbReference type="ARBA" id="ARBA00022777"/>
    </source>
</evidence>
<comment type="subunit">
    <text evidence="12">Homotetramer.</text>
</comment>
<proteinExistence type="inferred from homology"/>
<dbReference type="EMBL" id="CP028374">
    <property type="protein sequence ID" value="AXN02282.1"/>
    <property type="molecule type" value="Genomic_DNA"/>
</dbReference>
<dbReference type="Gene3D" id="3.30.70.141">
    <property type="entry name" value="Nucleoside diphosphate kinase-like domain"/>
    <property type="match status" value="1"/>
</dbReference>
<comment type="similarity">
    <text evidence="2 12 13 14">Belongs to the NDK family.</text>
</comment>
<evidence type="ECO:0000259" key="16">
    <source>
        <dbReference type="SMART" id="SM00562"/>
    </source>
</evidence>
<keyword evidence="11 12" id="KW-0546">Nucleotide metabolism</keyword>
<dbReference type="Pfam" id="PF00334">
    <property type="entry name" value="NDK"/>
    <property type="match status" value="1"/>
</dbReference>
<evidence type="ECO:0000256" key="2">
    <source>
        <dbReference type="ARBA" id="ARBA00008142"/>
    </source>
</evidence>
<dbReference type="InterPro" id="IPR036850">
    <property type="entry name" value="NDK-like_dom_sf"/>
</dbReference>
<evidence type="ECO:0000256" key="12">
    <source>
        <dbReference type="HAMAP-Rule" id="MF_00451"/>
    </source>
</evidence>
<feature type="binding site" evidence="12 13">
    <location>
        <position position="61"/>
    </location>
    <ligand>
        <name>ATP</name>
        <dbReference type="ChEBI" id="CHEBI:30616"/>
    </ligand>
</feature>
<evidence type="ECO:0000256" key="6">
    <source>
        <dbReference type="ARBA" id="ARBA00022723"/>
    </source>
</evidence>
<keyword evidence="5 12" id="KW-0808">Transferase</keyword>
<keyword evidence="9 12" id="KW-0067">ATP-binding</keyword>
<keyword evidence="10 12" id="KW-0460">Magnesium</keyword>
<evidence type="ECO:0000256" key="1">
    <source>
        <dbReference type="ARBA" id="ARBA00001946"/>
    </source>
</evidence>
<comment type="function">
    <text evidence="12">Major role in the synthesis of nucleoside triphosphates other than ATP. The ATP gamma phosphate is transferred to the NDP beta phosphate via a ping-pong mechanism, using a phosphorylated active-site intermediate.</text>
</comment>
<dbReference type="Proteomes" id="UP000256856">
    <property type="component" value="Chromosome"/>
</dbReference>
<evidence type="ECO:0000256" key="15">
    <source>
        <dbReference type="RuleBase" id="RU004013"/>
    </source>
</evidence>
<reference evidence="17 18" key="1">
    <citation type="submission" date="2018-03" db="EMBL/GenBank/DDBJ databases">
        <title>A parallel universe: an anciently diverged bacterial symbiosis in a Hawaiian planthopper (Hemiptera: Cixiidae) reveals rearranged nutritional responsibilities.</title>
        <authorList>
            <person name="Bennett G."/>
            <person name="Mao M."/>
        </authorList>
    </citation>
    <scope>NUCLEOTIDE SEQUENCE [LARGE SCALE GENOMIC DNA]</scope>
    <source>
        <strain evidence="17 18">OLIH</strain>
    </source>
</reference>
<keyword evidence="3 12" id="KW-0963">Cytoplasm</keyword>
<keyword evidence="4 12" id="KW-0597">Phosphoprotein</keyword>
<evidence type="ECO:0000256" key="3">
    <source>
        <dbReference type="ARBA" id="ARBA00022490"/>
    </source>
</evidence>
<feature type="binding site" evidence="12 13">
    <location>
        <position position="89"/>
    </location>
    <ligand>
        <name>ATP</name>
        <dbReference type="ChEBI" id="CHEBI:30616"/>
    </ligand>
</feature>
<dbReference type="CDD" id="cd04413">
    <property type="entry name" value="NDPk_I"/>
    <property type="match status" value="1"/>
</dbReference>
<evidence type="ECO:0000313" key="18">
    <source>
        <dbReference type="Proteomes" id="UP000256856"/>
    </source>
</evidence>
<dbReference type="GO" id="GO:0004550">
    <property type="term" value="F:nucleoside diphosphate kinase activity"/>
    <property type="evidence" value="ECO:0007669"/>
    <property type="project" value="UniProtKB-UniRule"/>
</dbReference>
<dbReference type="HAMAP" id="MF_00451">
    <property type="entry name" value="NDP_kinase"/>
    <property type="match status" value="1"/>
</dbReference>
<dbReference type="NCBIfam" id="NF001908">
    <property type="entry name" value="PRK00668.1"/>
    <property type="match status" value="1"/>
</dbReference>
<sequence>MIMNIEQTLLIIKPNSVLNNVIGEIYSRFERSGFRIIAAKMLFLNEYQVKSFYILHKGKYFFDDLISFMSSGPIIVSVLECKDAVKRNRELIGHTDPSLAITGTIRSDYSDNLTKNAVHGSDSIRSAYREIKFFFNKNEIFSRFIK</sequence>
<comment type="catalytic activity">
    <reaction evidence="12">
        <text>a ribonucleoside 5'-diphosphate + ATP = a ribonucleoside 5'-triphosphate + ADP</text>
        <dbReference type="Rhea" id="RHEA:18113"/>
        <dbReference type="ChEBI" id="CHEBI:30616"/>
        <dbReference type="ChEBI" id="CHEBI:57930"/>
        <dbReference type="ChEBI" id="CHEBI:61557"/>
        <dbReference type="ChEBI" id="CHEBI:456216"/>
        <dbReference type="EC" id="2.7.4.6"/>
    </reaction>
</comment>
<dbReference type="SMART" id="SM00562">
    <property type="entry name" value="NDK"/>
    <property type="match status" value="1"/>
</dbReference>
<dbReference type="PANTHER" id="PTHR46161">
    <property type="entry name" value="NUCLEOSIDE DIPHOSPHATE KINASE"/>
    <property type="match status" value="1"/>
</dbReference>
<dbReference type="PANTHER" id="PTHR46161:SF3">
    <property type="entry name" value="NUCLEOSIDE DIPHOSPHATE KINASE DDB_G0292928-RELATED"/>
    <property type="match status" value="1"/>
</dbReference>
<dbReference type="GO" id="GO:0006183">
    <property type="term" value="P:GTP biosynthetic process"/>
    <property type="evidence" value="ECO:0007669"/>
    <property type="project" value="UniProtKB-UniRule"/>
</dbReference>
<comment type="subcellular location">
    <subcellularLocation>
        <location evidence="12">Cytoplasm</location>
    </subcellularLocation>
</comment>
<protein>
    <recommendedName>
        <fullName evidence="12 15">Nucleoside diphosphate kinase</fullName>
        <shortName evidence="12">NDK</shortName>
        <shortName evidence="12">NDP kinase</shortName>
        <ecNumber evidence="12 15">2.7.4.6</ecNumber>
    </recommendedName>
    <alternativeName>
        <fullName evidence="12">Nucleoside-2-P kinase</fullName>
    </alternativeName>
</protein>
<evidence type="ECO:0000256" key="11">
    <source>
        <dbReference type="ARBA" id="ARBA00023080"/>
    </source>
</evidence>
<dbReference type="GO" id="GO:0006241">
    <property type="term" value="P:CTP biosynthetic process"/>
    <property type="evidence" value="ECO:0007669"/>
    <property type="project" value="UniProtKB-UniRule"/>
</dbReference>
<dbReference type="EC" id="2.7.4.6" evidence="12 15"/>
<name>A0A346DZX7_9ENTR</name>
<dbReference type="PROSITE" id="PS51374">
    <property type="entry name" value="NDPK_LIKE"/>
    <property type="match status" value="1"/>
</dbReference>
<evidence type="ECO:0000256" key="4">
    <source>
        <dbReference type="ARBA" id="ARBA00022553"/>
    </source>
</evidence>
<keyword evidence="6 12" id="KW-0479">Metal-binding</keyword>
<evidence type="ECO:0000256" key="5">
    <source>
        <dbReference type="ARBA" id="ARBA00022679"/>
    </source>
</evidence>
<feature type="binding site" evidence="12 13">
    <location>
        <position position="106"/>
    </location>
    <ligand>
        <name>ATP</name>
        <dbReference type="ChEBI" id="CHEBI:30616"/>
    </ligand>
</feature>
<dbReference type="GO" id="GO:0005737">
    <property type="term" value="C:cytoplasm"/>
    <property type="evidence" value="ECO:0007669"/>
    <property type="project" value="UniProtKB-SubCell"/>
</dbReference>
<keyword evidence="18" id="KW-1185">Reference proteome</keyword>
<feature type="domain" description="Nucleoside diphosphate kinase-like" evidence="16">
    <location>
        <begin position="5"/>
        <end position="142"/>
    </location>
</feature>
<dbReference type="GO" id="GO:0006228">
    <property type="term" value="P:UTP biosynthetic process"/>
    <property type="evidence" value="ECO:0007669"/>
    <property type="project" value="UniProtKB-UniRule"/>
</dbReference>
<evidence type="ECO:0000256" key="13">
    <source>
        <dbReference type="PROSITE-ProRule" id="PRU00706"/>
    </source>
</evidence>
<dbReference type="AlphaFoldDB" id="A0A346DZX7"/>
<dbReference type="GO" id="GO:0046872">
    <property type="term" value="F:metal ion binding"/>
    <property type="evidence" value="ECO:0007669"/>
    <property type="project" value="UniProtKB-KW"/>
</dbReference>
<evidence type="ECO:0000256" key="14">
    <source>
        <dbReference type="RuleBase" id="RU004011"/>
    </source>
</evidence>
<evidence type="ECO:0000256" key="9">
    <source>
        <dbReference type="ARBA" id="ARBA00022840"/>
    </source>
</evidence>
<dbReference type="PRINTS" id="PR01243">
    <property type="entry name" value="NUCDPKINASE"/>
</dbReference>
<organism evidence="17 18">
    <name type="scientific">Candidatus Purcelliella pentastirinorum</name>
    <dbReference type="NCBI Taxonomy" id="472834"/>
    <lineage>
        <taxon>Bacteria</taxon>
        <taxon>Pseudomonadati</taxon>
        <taxon>Pseudomonadota</taxon>
        <taxon>Gammaproteobacteria</taxon>
        <taxon>Enterobacterales</taxon>
        <taxon>Enterobacteriaceae</taxon>
        <taxon>Candidatus Purcelliella</taxon>
    </lineage>
</organism>
<comment type="catalytic activity">
    <reaction evidence="12 15">
        <text>a 2'-deoxyribonucleoside 5'-diphosphate + ATP = a 2'-deoxyribonucleoside 5'-triphosphate + ADP</text>
        <dbReference type="Rhea" id="RHEA:44640"/>
        <dbReference type="ChEBI" id="CHEBI:30616"/>
        <dbReference type="ChEBI" id="CHEBI:61560"/>
        <dbReference type="ChEBI" id="CHEBI:73316"/>
        <dbReference type="ChEBI" id="CHEBI:456216"/>
        <dbReference type="EC" id="2.7.4.6"/>
    </reaction>
</comment>
<feature type="binding site" evidence="12 13">
    <location>
        <position position="95"/>
    </location>
    <ligand>
        <name>ATP</name>
        <dbReference type="ChEBI" id="CHEBI:30616"/>
    </ligand>
</feature>